<organism evidence="2 3">
    <name type="scientific">Caenorhabditis angaria</name>
    <dbReference type="NCBI Taxonomy" id="860376"/>
    <lineage>
        <taxon>Eukaryota</taxon>
        <taxon>Metazoa</taxon>
        <taxon>Ecdysozoa</taxon>
        <taxon>Nematoda</taxon>
        <taxon>Chromadorea</taxon>
        <taxon>Rhabditida</taxon>
        <taxon>Rhabditina</taxon>
        <taxon>Rhabditomorpha</taxon>
        <taxon>Rhabditoidea</taxon>
        <taxon>Rhabditidae</taxon>
        <taxon>Peloderinae</taxon>
        <taxon>Caenorhabditis</taxon>
    </lineage>
</organism>
<evidence type="ECO:0000313" key="2">
    <source>
        <dbReference type="EMBL" id="CAI5439356.1"/>
    </source>
</evidence>
<comment type="caution">
    <text evidence="2">The sequence shown here is derived from an EMBL/GenBank/DDBJ whole genome shotgun (WGS) entry which is preliminary data.</text>
</comment>
<feature type="chain" id="PRO_5040374218" description="Ground-like domain-containing protein" evidence="1">
    <location>
        <begin position="19"/>
        <end position="177"/>
    </location>
</feature>
<keyword evidence="1" id="KW-0732">Signal</keyword>
<keyword evidence="3" id="KW-1185">Reference proteome</keyword>
<gene>
    <name evidence="2" type="ORF">CAMP_LOCUS1993</name>
</gene>
<dbReference type="AlphaFoldDB" id="A0A9P1MUJ0"/>
<protein>
    <recommendedName>
        <fullName evidence="4">Ground-like domain-containing protein</fullName>
    </recommendedName>
</protein>
<evidence type="ECO:0000256" key="1">
    <source>
        <dbReference type="SAM" id="SignalP"/>
    </source>
</evidence>
<dbReference type="EMBL" id="CANHGI010000001">
    <property type="protein sequence ID" value="CAI5439356.1"/>
    <property type="molecule type" value="Genomic_DNA"/>
</dbReference>
<name>A0A9P1MUJ0_9PELO</name>
<sequence>MLSCCLLLPVAAAPPSFAFSRYPSSMPAALLLCSDENYDNLRCAVTAQQDASSTAADPGDFRAVIQDVASIVKTAPTHYAKDVRFLVDARICHNFGTITAVAKLSLQQFAPTISNNLRKLATPSRSINCLRIIFERKFIRSSFHNVVCSTPAMPSRFTSIDVFRNRQAVTPPKAIAP</sequence>
<dbReference type="Proteomes" id="UP001152747">
    <property type="component" value="Unassembled WGS sequence"/>
</dbReference>
<evidence type="ECO:0000313" key="3">
    <source>
        <dbReference type="Proteomes" id="UP001152747"/>
    </source>
</evidence>
<reference evidence="2" key="1">
    <citation type="submission" date="2022-11" db="EMBL/GenBank/DDBJ databases">
        <authorList>
            <person name="Kikuchi T."/>
        </authorList>
    </citation>
    <scope>NUCLEOTIDE SEQUENCE</scope>
    <source>
        <strain evidence="2">PS1010</strain>
    </source>
</reference>
<accession>A0A9P1MUJ0</accession>
<feature type="signal peptide" evidence="1">
    <location>
        <begin position="1"/>
        <end position="18"/>
    </location>
</feature>
<evidence type="ECO:0008006" key="4">
    <source>
        <dbReference type="Google" id="ProtNLM"/>
    </source>
</evidence>
<proteinExistence type="predicted"/>